<feature type="compositionally biased region" description="Basic and acidic residues" evidence="5">
    <location>
        <begin position="53"/>
        <end position="63"/>
    </location>
</feature>
<keyword evidence="4 6" id="KW-0472">Membrane</keyword>
<dbReference type="AlphaFoldDB" id="A0A1C0B688"/>
<dbReference type="GO" id="GO:0016020">
    <property type="term" value="C:membrane"/>
    <property type="evidence" value="ECO:0007669"/>
    <property type="project" value="UniProtKB-SubCell"/>
</dbReference>
<evidence type="ECO:0000256" key="2">
    <source>
        <dbReference type="ARBA" id="ARBA00022692"/>
    </source>
</evidence>
<feature type="region of interest" description="Disordered" evidence="5">
    <location>
        <begin position="53"/>
        <end position="96"/>
    </location>
</feature>
<dbReference type="InterPro" id="IPR006260">
    <property type="entry name" value="TonB/TolA_C"/>
</dbReference>
<evidence type="ECO:0000256" key="3">
    <source>
        <dbReference type="ARBA" id="ARBA00022989"/>
    </source>
</evidence>
<gene>
    <name evidence="8" type="ORF">AAX29_01329</name>
</gene>
<dbReference type="RefSeq" id="WP_066184873.1">
    <property type="nucleotide sequence ID" value="NZ_LCUJ01000004.1"/>
</dbReference>
<dbReference type="STRING" id="544718.AAX25_01849"/>
<feature type="transmembrane region" description="Helical" evidence="6">
    <location>
        <begin position="6"/>
        <end position="24"/>
    </location>
</feature>
<dbReference type="SUPFAM" id="SSF74653">
    <property type="entry name" value="TolA/TonB C-terminal domain"/>
    <property type="match status" value="1"/>
</dbReference>
<keyword evidence="2 6" id="KW-0812">Transmembrane</keyword>
<sequence length="249" mass="29352">MKRIYIAFLISILIHLSFFIILNYSKLFEKKEGKEEQKPHSTSEIKFVKLAQKESFEEDKQSSKTETIPSSKENKKQEPIIKPKPKEQKEKEFKKDLQEAKENQKNILGESSDLQTSTLEQFLSQKDNIGNSEVFNELRELYGKEYDNFTKIQKAYLEKNINNFQVITQRALNRLGYPIEAARLKLSGINIVEFTFHPNGDISNLRIISSSGYTIFDEHTLELIRIAYKDYPRPEEDTILRFKVFYRFF</sequence>
<evidence type="ECO:0000256" key="1">
    <source>
        <dbReference type="ARBA" id="ARBA00004167"/>
    </source>
</evidence>
<keyword evidence="3 6" id="KW-1133">Transmembrane helix</keyword>
<name>A0A1C0B688_9BACT</name>
<dbReference type="Gene3D" id="3.30.1150.10">
    <property type="match status" value="1"/>
</dbReference>
<evidence type="ECO:0000313" key="8">
    <source>
        <dbReference type="EMBL" id="OCL98819.1"/>
    </source>
</evidence>
<evidence type="ECO:0000256" key="4">
    <source>
        <dbReference type="ARBA" id="ARBA00023136"/>
    </source>
</evidence>
<feature type="domain" description="TonB C-terminal" evidence="7">
    <location>
        <begin position="162"/>
        <end position="249"/>
    </location>
</feature>
<protein>
    <submittedName>
        <fullName evidence="8">Transport protein TonB</fullName>
    </submittedName>
</protein>
<organism evidence="8 9">
    <name type="scientific">Aliarcobacter thereius</name>
    <dbReference type="NCBI Taxonomy" id="544718"/>
    <lineage>
        <taxon>Bacteria</taxon>
        <taxon>Pseudomonadati</taxon>
        <taxon>Campylobacterota</taxon>
        <taxon>Epsilonproteobacteria</taxon>
        <taxon>Campylobacterales</taxon>
        <taxon>Arcobacteraceae</taxon>
        <taxon>Aliarcobacter</taxon>
    </lineage>
</organism>
<feature type="compositionally biased region" description="Basic and acidic residues" evidence="5">
    <location>
        <begin position="72"/>
        <end position="96"/>
    </location>
</feature>
<dbReference type="EMBL" id="LCUJ01000004">
    <property type="protein sequence ID" value="OCL98819.1"/>
    <property type="molecule type" value="Genomic_DNA"/>
</dbReference>
<dbReference type="PROSITE" id="PS52015">
    <property type="entry name" value="TONB_CTD"/>
    <property type="match status" value="1"/>
</dbReference>
<comment type="caution">
    <text evidence="8">The sequence shown here is derived from an EMBL/GenBank/DDBJ whole genome shotgun (WGS) entry which is preliminary data.</text>
</comment>
<proteinExistence type="predicted"/>
<dbReference type="OrthoDB" id="5349195at2"/>
<evidence type="ECO:0000256" key="6">
    <source>
        <dbReference type="SAM" id="Phobius"/>
    </source>
</evidence>
<evidence type="ECO:0000313" key="9">
    <source>
        <dbReference type="Proteomes" id="UP000093281"/>
    </source>
</evidence>
<dbReference type="InterPro" id="IPR037682">
    <property type="entry name" value="TonB_C"/>
</dbReference>
<evidence type="ECO:0000259" key="7">
    <source>
        <dbReference type="PROSITE" id="PS52015"/>
    </source>
</evidence>
<dbReference type="NCBIfam" id="TIGR01352">
    <property type="entry name" value="tonB_Cterm"/>
    <property type="match status" value="1"/>
</dbReference>
<reference evidence="9" key="1">
    <citation type="submission" date="2015-05" db="EMBL/GenBank/DDBJ databases">
        <authorList>
            <person name="Rovetto F."/>
            <person name="Cocolin L."/>
            <person name="Illeghems K."/>
            <person name="Van Nieuwerburgh F."/>
            <person name="Houf K."/>
        </authorList>
    </citation>
    <scope>NUCLEOTIDE SEQUENCE [LARGE SCALE GENOMIC DNA]</scope>
    <source>
        <strain evidence="9">DU22</strain>
    </source>
</reference>
<dbReference type="GO" id="GO:0055085">
    <property type="term" value="P:transmembrane transport"/>
    <property type="evidence" value="ECO:0007669"/>
    <property type="project" value="InterPro"/>
</dbReference>
<evidence type="ECO:0000256" key="5">
    <source>
        <dbReference type="SAM" id="MobiDB-lite"/>
    </source>
</evidence>
<accession>A0A1C0B688</accession>
<dbReference type="Pfam" id="PF03544">
    <property type="entry name" value="TonB_C"/>
    <property type="match status" value="1"/>
</dbReference>
<comment type="subcellular location">
    <subcellularLocation>
        <location evidence="1">Membrane</location>
        <topology evidence="1">Single-pass membrane protein</topology>
    </subcellularLocation>
</comment>
<dbReference type="Proteomes" id="UP000093281">
    <property type="component" value="Unassembled WGS sequence"/>
</dbReference>